<organism evidence="1 2">
    <name type="scientific">Oceanisphaera arctica</name>
    <dbReference type="NCBI Taxonomy" id="641510"/>
    <lineage>
        <taxon>Bacteria</taxon>
        <taxon>Pseudomonadati</taxon>
        <taxon>Pseudomonadota</taxon>
        <taxon>Gammaproteobacteria</taxon>
        <taxon>Aeromonadales</taxon>
        <taxon>Aeromonadaceae</taxon>
        <taxon>Oceanisphaera</taxon>
    </lineage>
</organism>
<dbReference type="EMBL" id="MPZM01000008">
    <property type="protein sequence ID" value="PPL17281.1"/>
    <property type="molecule type" value="Genomic_DNA"/>
</dbReference>
<evidence type="ECO:0000313" key="2">
    <source>
        <dbReference type="Proteomes" id="UP000242231"/>
    </source>
</evidence>
<comment type="caution">
    <text evidence="1">The sequence shown here is derived from an EMBL/GenBank/DDBJ whole genome shotgun (WGS) entry which is preliminary data.</text>
</comment>
<dbReference type="Proteomes" id="UP000242231">
    <property type="component" value="Unassembled WGS sequence"/>
</dbReference>
<keyword evidence="2" id="KW-1185">Reference proteome</keyword>
<name>A0A2P5TNW8_9GAMM</name>
<sequence>MGVDLCCLFWNSELPVVDANRQLPGIREDKGICSADHLTTMDGGNAWMAGAFPGRATDGTAAPTGRYLRRVGGAGPLSGIDITLKQLDCFMGLR</sequence>
<dbReference type="AlphaFoldDB" id="A0A2P5TNW8"/>
<evidence type="ECO:0000313" key="1">
    <source>
        <dbReference type="EMBL" id="PPL17281.1"/>
    </source>
</evidence>
<protein>
    <submittedName>
        <fullName evidence="1">Uncharacterized protein</fullName>
    </submittedName>
</protein>
<proteinExistence type="predicted"/>
<reference evidence="2" key="1">
    <citation type="submission" date="2016-11" db="EMBL/GenBank/DDBJ databases">
        <authorList>
            <person name="Sisinthy S."/>
            <person name="Ara S."/>
            <person name="Gundlapally S.R."/>
        </authorList>
    </citation>
    <scope>NUCLEOTIDE SEQUENCE [LARGE SCALE GENOMIC DNA]</scope>
    <source>
        <strain evidence="2">V1-41</strain>
    </source>
</reference>
<gene>
    <name evidence="1" type="ORF">UN63_05810</name>
</gene>
<accession>A0A2P5TNW8</accession>